<accession>A0A5B3GJU2</accession>
<comment type="caution">
    <text evidence="4">The sequence shown here is derived from an EMBL/GenBank/DDBJ whole genome shotgun (WGS) entry which is preliminary data.</text>
</comment>
<dbReference type="SUPFAM" id="SSF82649">
    <property type="entry name" value="SufE/NifU"/>
    <property type="match status" value="1"/>
</dbReference>
<name>A0A5B3GJU2_9BACT</name>
<dbReference type="Proteomes" id="UP000323567">
    <property type="component" value="Unassembled WGS sequence"/>
</dbReference>
<dbReference type="GeneID" id="92756109"/>
<dbReference type="EMBL" id="VVXJ01000032">
    <property type="protein sequence ID" value="KAA2373562.1"/>
    <property type="molecule type" value="Genomic_DNA"/>
</dbReference>
<dbReference type="Proteomes" id="UP000322658">
    <property type="component" value="Unassembled WGS sequence"/>
</dbReference>
<dbReference type="InterPro" id="IPR003808">
    <property type="entry name" value="Fe-S_metab-assoc_dom"/>
</dbReference>
<evidence type="ECO:0000313" key="5">
    <source>
        <dbReference type="Proteomes" id="UP000322658"/>
    </source>
</evidence>
<dbReference type="PANTHER" id="PTHR43597:SF5">
    <property type="entry name" value="SUFE-LIKE PROTEIN 2, CHLOROPLASTIC"/>
    <property type="match status" value="1"/>
</dbReference>
<evidence type="ECO:0000313" key="4">
    <source>
        <dbReference type="EMBL" id="KAA2373562.1"/>
    </source>
</evidence>
<dbReference type="Gene3D" id="3.90.1010.10">
    <property type="match status" value="1"/>
</dbReference>
<dbReference type="EMBL" id="VVXK01000011">
    <property type="protein sequence ID" value="KAA2369858.1"/>
    <property type="molecule type" value="Genomic_DNA"/>
</dbReference>
<sequence length="139" mass="15633">MDSIQDEIIEEFSVFDDWLDKYDYLIGLSETLPAIAPEHRTERYLIEGCQSRVWVDAKLEDGRVYYAADSDAIITKGIIALLIRVLNGRTPQEILDTELYFIDAIGLAANLSPTRANGLAAMVKQMRLYALAFQAKSNS</sequence>
<reference evidence="5 6" key="1">
    <citation type="journal article" date="2019" name="Nat. Med.">
        <title>A library of human gut bacterial isolates paired with longitudinal multiomics data enables mechanistic microbiome research.</title>
        <authorList>
            <person name="Poyet M."/>
            <person name="Groussin M."/>
            <person name="Gibbons S.M."/>
            <person name="Avila-Pacheco J."/>
            <person name="Jiang X."/>
            <person name="Kearney S.M."/>
            <person name="Perrotta A.R."/>
            <person name="Berdy B."/>
            <person name="Zhao S."/>
            <person name="Lieberman T.D."/>
            <person name="Swanson P.K."/>
            <person name="Smith M."/>
            <person name="Roesemann S."/>
            <person name="Alexander J.E."/>
            <person name="Rich S.A."/>
            <person name="Livny J."/>
            <person name="Vlamakis H."/>
            <person name="Clish C."/>
            <person name="Bullock K."/>
            <person name="Deik A."/>
            <person name="Scott J."/>
            <person name="Pierce K.A."/>
            <person name="Xavier R.J."/>
            <person name="Alm E.J."/>
        </authorList>
    </citation>
    <scope>NUCLEOTIDE SEQUENCE [LARGE SCALE GENOMIC DNA]</scope>
    <source>
        <strain evidence="4 5">BIOML-A1</strain>
        <strain evidence="3 6">BIOML-A2</strain>
    </source>
</reference>
<evidence type="ECO:0000256" key="1">
    <source>
        <dbReference type="ARBA" id="ARBA00010282"/>
    </source>
</evidence>
<evidence type="ECO:0000313" key="3">
    <source>
        <dbReference type="EMBL" id="KAA2369858.1"/>
    </source>
</evidence>
<comment type="similarity">
    <text evidence="1">Belongs to the SufE family.</text>
</comment>
<protein>
    <submittedName>
        <fullName evidence="4">SufE family protein</fullName>
    </submittedName>
</protein>
<dbReference type="AlphaFoldDB" id="A0A5B3GJU2"/>
<feature type="domain" description="Fe-S metabolism associated" evidence="2">
    <location>
        <begin position="9"/>
        <end position="127"/>
    </location>
</feature>
<gene>
    <name evidence="4" type="ORF">F2Y07_12240</name>
    <name evidence="3" type="ORF">F2Y13_08700</name>
</gene>
<dbReference type="RefSeq" id="WP_015547227.1">
    <property type="nucleotide sequence ID" value="NZ_AP031448.1"/>
</dbReference>
<evidence type="ECO:0000313" key="6">
    <source>
        <dbReference type="Proteomes" id="UP000323567"/>
    </source>
</evidence>
<dbReference type="Pfam" id="PF02657">
    <property type="entry name" value="SufE"/>
    <property type="match status" value="1"/>
</dbReference>
<evidence type="ECO:0000259" key="2">
    <source>
        <dbReference type="Pfam" id="PF02657"/>
    </source>
</evidence>
<dbReference type="PANTHER" id="PTHR43597">
    <property type="entry name" value="SULFUR ACCEPTOR PROTEIN CSDE"/>
    <property type="match status" value="1"/>
</dbReference>
<organism evidence="4 5">
    <name type="scientific">Alistipes shahii</name>
    <dbReference type="NCBI Taxonomy" id="328814"/>
    <lineage>
        <taxon>Bacteria</taxon>
        <taxon>Pseudomonadati</taxon>
        <taxon>Bacteroidota</taxon>
        <taxon>Bacteroidia</taxon>
        <taxon>Bacteroidales</taxon>
        <taxon>Rikenellaceae</taxon>
        <taxon>Alistipes</taxon>
    </lineage>
</organism>
<proteinExistence type="inferred from homology"/>